<evidence type="ECO:0000313" key="5">
    <source>
        <dbReference type="EMBL" id="WPZ20256.1"/>
    </source>
</evidence>
<dbReference type="EMBL" id="CP139725">
    <property type="protein sequence ID" value="WPZ20256.1"/>
    <property type="molecule type" value="Genomic_DNA"/>
</dbReference>
<dbReference type="InterPro" id="IPR050330">
    <property type="entry name" value="Bact_OuterMem_StrucFunc"/>
</dbReference>
<keyword evidence="6" id="KW-1185">Reference proteome</keyword>
<name>A0ABZ0UUF5_9RHOB</name>
<evidence type="ECO:0000256" key="3">
    <source>
        <dbReference type="SAM" id="SignalP"/>
    </source>
</evidence>
<feature type="region of interest" description="Disordered" evidence="2">
    <location>
        <begin position="107"/>
        <end position="333"/>
    </location>
</feature>
<dbReference type="InterPro" id="IPR006665">
    <property type="entry name" value="OmpA-like"/>
</dbReference>
<keyword evidence="3" id="KW-0732">Signal</keyword>
<dbReference type="PANTHER" id="PTHR30329">
    <property type="entry name" value="STATOR ELEMENT OF FLAGELLAR MOTOR COMPLEX"/>
    <property type="match status" value="1"/>
</dbReference>
<feature type="compositionally biased region" description="Basic and acidic residues" evidence="2">
    <location>
        <begin position="271"/>
        <end position="299"/>
    </location>
</feature>
<dbReference type="SUPFAM" id="SSF103088">
    <property type="entry name" value="OmpA-like"/>
    <property type="match status" value="1"/>
</dbReference>
<keyword evidence="1" id="KW-0472">Membrane</keyword>
<evidence type="ECO:0000259" key="4">
    <source>
        <dbReference type="PROSITE" id="PS51123"/>
    </source>
</evidence>
<protein>
    <submittedName>
        <fullName evidence="5">OmpA family protein</fullName>
    </submittedName>
</protein>
<gene>
    <name evidence="5" type="ORF">T7987_08585</name>
</gene>
<organism evidence="5 6">
    <name type="scientific">Sulfitobacter faviae</name>
    <dbReference type="NCBI Taxonomy" id="1775881"/>
    <lineage>
        <taxon>Bacteria</taxon>
        <taxon>Pseudomonadati</taxon>
        <taxon>Pseudomonadota</taxon>
        <taxon>Alphaproteobacteria</taxon>
        <taxon>Rhodobacterales</taxon>
        <taxon>Roseobacteraceae</taxon>
        <taxon>Sulfitobacter</taxon>
    </lineage>
</organism>
<feature type="compositionally biased region" description="Acidic residues" evidence="2">
    <location>
        <begin position="243"/>
        <end position="263"/>
    </location>
</feature>
<feature type="compositionally biased region" description="Low complexity" evidence="2">
    <location>
        <begin position="219"/>
        <end position="241"/>
    </location>
</feature>
<dbReference type="PROSITE" id="PS51123">
    <property type="entry name" value="OMPA_2"/>
    <property type="match status" value="1"/>
</dbReference>
<dbReference type="Pfam" id="PF00691">
    <property type="entry name" value="OmpA"/>
    <property type="match status" value="1"/>
</dbReference>
<proteinExistence type="predicted"/>
<dbReference type="Gene3D" id="3.30.1330.60">
    <property type="entry name" value="OmpA-like domain"/>
    <property type="match status" value="1"/>
</dbReference>
<feature type="compositionally biased region" description="Low complexity" evidence="2">
    <location>
        <begin position="124"/>
        <end position="134"/>
    </location>
</feature>
<feature type="compositionally biased region" description="Acidic residues" evidence="2">
    <location>
        <begin position="309"/>
        <end position="322"/>
    </location>
</feature>
<reference evidence="5 6" key="1">
    <citation type="submission" date="2023-11" db="EMBL/GenBank/DDBJ databases">
        <title>From the Deep-Sea to the Surface: Bacterial Genomes Isolated from the Moytirra Hydrothermal Vent Plume.</title>
        <authorList>
            <person name="Major S.R."/>
        </authorList>
    </citation>
    <scope>NUCLEOTIDE SEQUENCE [LARGE SCALE GENOMIC DNA]</scope>
    <source>
        <strain evidence="5 6">OXR-9</strain>
    </source>
</reference>
<evidence type="ECO:0000256" key="1">
    <source>
        <dbReference type="PROSITE-ProRule" id="PRU00473"/>
    </source>
</evidence>
<dbReference type="Proteomes" id="UP001326567">
    <property type="component" value="Chromosome"/>
</dbReference>
<feature type="signal peptide" evidence="3">
    <location>
        <begin position="1"/>
        <end position="25"/>
    </location>
</feature>
<evidence type="ECO:0000313" key="6">
    <source>
        <dbReference type="Proteomes" id="UP001326567"/>
    </source>
</evidence>
<dbReference type="InterPro" id="IPR036737">
    <property type="entry name" value="OmpA-like_sf"/>
</dbReference>
<dbReference type="PANTHER" id="PTHR30329:SF21">
    <property type="entry name" value="LIPOPROTEIN YIAD-RELATED"/>
    <property type="match status" value="1"/>
</dbReference>
<feature type="compositionally biased region" description="Acidic residues" evidence="2">
    <location>
        <begin position="135"/>
        <end position="218"/>
    </location>
</feature>
<feature type="chain" id="PRO_5046449021" evidence="3">
    <location>
        <begin position="26"/>
        <end position="646"/>
    </location>
</feature>
<sequence>MKNLLRSTTSLGLSLALAFPHGAFAQEQNLNECGPVGEATEFPCAFDDQTVESAEELRVMAGLSGEALAEVEAEGEAEVEAEAETEAEAGSLLDQATGAVEASGDAAAAAVNDVTEQAEEAADAAEAQAEAAAEAAEETASEAEAEAAEAEAEMTAEAESEVEVEEEVETEAEVEAEEESEAEVEEEAEIEEDAEAETALDVEAEAEATAEADAEETVNVETAENAEAAADAEANETVVETSEGADAEMEAETSGEAVGEEDNAGLTEEQIQAREERREARRAERREERREQRRAEREAAAAAAAAAESDADAEVVTEEVTEEDVRSSDEDFETEVTAAGEANAAAADDDDSGMSDFEKALLLGLGAVAVGSVLNNGEKIVSRSGDRVVVQDDTGELRVLKDDNALLRRPGDEVQTQTFDDGSTRTIVTKSDGSRVETIRSRDGTVLRRTNFDAQGREYVLVDDLVEEREVVVNDLPQVRQTQQARRASTQDEAALRQALQAEMRNDQGRTFSLRQVREIREVRSLAPELELDAVRFPTGSAAIQPEQARALANIGTTLRDLIQKDPRTVILVEGHTDAVGDASYNLALSDRRAETVALALTEYFDVPPANLITQGYGESQLRVPTTSAEPANRRAVVRNITGLLR</sequence>
<dbReference type="CDD" id="cd07185">
    <property type="entry name" value="OmpA_C-like"/>
    <property type="match status" value="1"/>
</dbReference>
<evidence type="ECO:0000256" key="2">
    <source>
        <dbReference type="SAM" id="MobiDB-lite"/>
    </source>
</evidence>
<accession>A0ABZ0UUF5</accession>
<feature type="domain" description="OmpA-like" evidence="4">
    <location>
        <begin position="524"/>
        <end position="646"/>
    </location>
</feature>
<dbReference type="RefSeq" id="WP_322327594.1">
    <property type="nucleotide sequence ID" value="NZ_CP139725.1"/>
</dbReference>